<feature type="domain" description="SPW repeat-containing integral membrane" evidence="2">
    <location>
        <begin position="15"/>
        <end position="106"/>
    </location>
</feature>
<dbReference type="OrthoDB" id="166183at2"/>
<dbReference type="Pfam" id="PF03779">
    <property type="entry name" value="SPW"/>
    <property type="match status" value="1"/>
</dbReference>
<dbReference type="InterPro" id="IPR005530">
    <property type="entry name" value="SPW"/>
</dbReference>
<keyword evidence="1" id="KW-1133">Transmembrane helix</keyword>
<feature type="transmembrane region" description="Helical" evidence="1">
    <location>
        <begin position="44"/>
        <end position="62"/>
    </location>
</feature>
<keyword evidence="1" id="KW-0812">Transmembrane</keyword>
<organism evidence="3 4">
    <name type="scientific">Bradyrhizobium yuanmingense</name>
    <dbReference type="NCBI Taxonomy" id="108015"/>
    <lineage>
        <taxon>Bacteria</taxon>
        <taxon>Pseudomonadati</taxon>
        <taxon>Pseudomonadota</taxon>
        <taxon>Alphaproteobacteria</taxon>
        <taxon>Hyphomicrobiales</taxon>
        <taxon>Nitrobacteraceae</taxon>
        <taxon>Bradyrhizobium</taxon>
    </lineage>
</organism>
<comment type="caution">
    <text evidence="3">The sequence shown here is derived from an EMBL/GenBank/DDBJ whole genome shotgun (WGS) entry which is preliminary data.</text>
</comment>
<name>A0A0R3BV63_9BRAD</name>
<dbReference type="AlphaFoldDB" id="A0A0R3BV63"/>
<dbReference type="Proteomes" id="UP000051380">
    <property type="component" value="Unassembled WGS sequence"/>
</dbReference>
<sequence>MQNWEGNWTNAKFCDVANLILGAVLFVSPWIFGFDAGTVSQNAVITGIAIAILAVAALAAFAVWEELLNLVVGLWALVSPWVLGFQGTTAMTVHVTIGAAVAILAAIELWIMSRNPPRLTTGS</sequence>
<dbReference type="STRING" id="108015.GA0061099_1002632"/>
<feature type="transmembrane region" description="Helical" evidence="1">
    <location>
        <begin position="12"/>
        <end position="32"/>
    </location>
</feature>
<keyword evidence="1" id="KW-0472">Membrane</keyword>
<evidence type="ECO:0000313" key="4">
    <source>
        <dbReference type="Proteomes" id="UP000051380"/>
    </source>
</evidence>
<accession>A0A0R3BV63</accession>
<dbReference type="EMBL" id="LJYF01000040">
    <property type="protein sequence ID" value="KRP89157.1"/>
    <property type="molecule type" value="Genomic_DNA"/>
</dbReference>
<evidence type="ECO:0000313" key="3">
    <source>
        <dbReference type="EMBL" id="KRP89157.1"/>
    </source>
</evidence>
<dbReference type="RefSeq" id="WP_057030100.1">
    <property type="nucleotide sequence ID" value="NZ_LJYF01000040.1"/>
</dbReference>
<evidence type="ECO:0000256" key="1">
    <source>
        <dbReference type="SAM" id="Phobius"/>
    </source>
</evidence>
<feature type="transmembrane region" description="Helical" evidence="1">
    <location>
        <begin position="91"/>
        <end position="111"/>
    </location>
</feature>
<gene>
    <name evidence="3" type="ORF">AOQ72_01320</name>
</gene>
<proteinExistence type="predicted"/>
<reference evidence="3 4" key="1">
    <citation type="submission" date="2015-09" db="EMBL/GenBank/DDBJ databases">
        <title>Draft Genome Sequence of the Strain BR 3267 (Bradyrhizobium yuanmingense) recommended as inoculant for cowpea in Brazil.</title>
        <authorList>
            <person name="Simoes-Araujo J.L."/>
            <person name="Zilli J.E."/>
        </authorList>
    </citation>
    <scope>NUCLEOTIDE SEQUENCE [LARGE SCALE GENOMIC DNA]</scope>
    <source>
        <strain evidence="3 4">BR3267</strain>
    </source>
</reference>
<evidence type="ECO:0000259" key="2">
    <source>
        <dbReference type="Pfam" id="PF03779"/>
    </source>
</evidence>
<protein>
    <recommendedName>
        <fullName evidence="2">SPW repeat-containing integral membrane domain-containing protein</fullName>
    </recommendedName>
</protein>
<feature type="transmembrane region" description="Helical" evidence="1">
    <location>
        <begin position="67"/>
        <end position="85"/>
    </location>
</feature>